<keyword evidence="3" id="KW-0813">Transport</keyword>
<dbReference type="Gene3D" id="1.10.3730.20">
    <property type="match status" value="1"/>
</dbReference>
<keyword evidence="1" id="KW-0812">Transmembrane</keyword>
<feature type="domain" description="EamA" evidence="2">
    <location>
        <begin position="2"/>
        <end position="136"/>
    </location>
</feature>
<feature type="transmembrane region" description="Helical" evidence="1">
    <location>
        <begin position="275"/>
        <end position="295"/>
    </location>
</feature>
<proteinExistence type="predicted"/>
<dbReference type="Pfam" id="PF00892">
    <property type="entry name" value="EamA"/>
    <property type="match status" value="2"/>
</dbReference>
<dbReference type="RefSeq" id="WP_250138745.1">
    <property type="nucleotide sequence ID" value="NZ_JALIQP010000001.1"/>
</dbReference>
<feature type="transmembrane region" description="Helical" evidence="1">
    <location>
        <begin position="62"/>
        <end position="81"/>
    </location>
</feature>
<keyword evidence="4" id="KW-1185">Reference proteome</keyword>
<keyword evidence="3" id="KW-0762">Sugar transport</keyword>
<feature type="transmembrane region" description="Helical" evidence="1">
    <location>
        <begin position="93"/>
        <end position="113"/>
    </location>
</feature>
<feature type="transmembrane region" description="Helical" evidence="1">
    <location>
        <begin position="119"/>
        <end position="141"/>
    </location>
</feature>
<reference evidence="3 4" key="1">
    <citation type="journal article" date="2019" name="Int. J. Syst. Evol. Microbiol.">
        <title>The Global Catalogue of Microorganisms (GCM) 10K type strain sequencing project: providing services to taxonomists for standard genome sequencing and annotation.</title>
        <authorList>
            <consortium name="The Broad Institute Genomics Platform"/>
            <consortium name="The Broad Institute Genome Sequencing Center for Infectious Disease"/>
            <person name="Wu L."/>
            <person name="Ma J."/>
        </authorList>
    </citation>
    <scope>NUCLEOTIDE SEQUENCE [LARGE SCALE GENOMIC DNA]</scope>
    <source>
        <strain evidence="3 4">WLHS5</strain>
    </source>
</reference>
<dbReference type="InterPro" id="IPR037185">
    <property type="entry name" value="EmrE-like"/>
</dbReference>
<feature type="transmembrane region" description="Helical" evidence="1">
    <location>
        <begin position="30"/>
        <end position="50"/>
    </location>
</feature>
<gene>
    <name evidence="3" type="ORF">ACFO5R_01395</name>
</gene>
<keyword evidence="1" id="KW-1133">Transmembrane helix</keyword>
<evidence type="ECO:0000313" key="3">
    <source>
        <dbReference type="EMBL" id="MFC4540578.1"/>
    </source>
</evidence>
<comment type="caution">
    <text evidence="3">The sequence shown here is derived from an EMBL/GenBank/DDBJ whole genome shotgun (WGS) entry which is preliminary data.</text>
</comment>
<feature type="transmembrane region" description="Helical" evidence="1">
    <location>
        <begin position="243"/>
        <end position="268"/>
    </location>
</feature>
<dbReference type="EMBL" id="JBHSFA010000002">
    <property type="protein sequence ID" value="MFC4540578.1"/>
    <property type="molecule type" value="Genomic_DNA"/>
</dbReference>
<feature type="transmembrane region" description="Helical" evidence="1">
    <location>
        <begin position="217"/>
        <end position="237"/>
    </location>
</feature>
<evidence type="ECO:0000259" key="2">
    <source>
        <dbReference type="Pfam" id="PF00892"/>
    </source>
</evidence>
<sequence length="297" mass="30637">MLGVVLSLVGTLAWAGHYLFIRIGMKKGSVMGAILVACLANVVIVVPIGVGYHYPDFGLTPGAVAAFALAGLCSGLLGRIFQYKSTELIGASRTSPVVAASGLVSVVLAVAFLRESLTLPHLVGILLIVVGVALVSWETAADRTGDATPSRDSALLFVFPLLAAAFFGIEPVLVSIGLAQGTPLLIGMSIAIVASGIGFVGYSWWRPAAVLRRSVRSPALSWYVAGAVAGTVSYLAYFGALAVAPVVVVMPIFQSVPLVVVVLSVLFMPAYLERVTWRVAGAATVVVVGATLVSLSA</sequence>
<organism evidence="3 4">
    <name type="scientific">Halosolutus amylolyticus</name>
    <dbReference type="NCBI Taxonomy" id="2932267"/>
    <lineage>
        <taxon>Archaea</taxon>
        <taxon>Methanobacteriati</taxon>
        <taxon>Methanobacteriota</taxon>
        <taxon>Stenosarchaea group</taxon>
        <taxon>Halobacteria</taxon>
        <taxon>Halobacteriales</taxon>
        <taxon>Natrialbaceae</taxon>
        <taxon>Halosolutus</taxon>
    </lineage>
</organism>
<evidence type="ECO:0000313" key="4">
    <source>
        <dbReference type="Proteomes" id="UP001595898"/>
    </source>
</evidence>
<dbReference type="SUPFAM" id="SSF103481">
    <property type="entry name" value="Multidrug resistance efflux transporter EmrE"/>
    <property type="match status" value="1"/>
</dbReference>
<dbReference type="AlphaFoldDB" id="A0ABD5PJR8"/>
<evidence type="ECO:0000256" key="1">
    <source>
        <dbReference type="SAM" id="Phobius"/>
    </source>
</evidence>
<name>A0ABD5PJR8_9EURY</name>
<feature type="transmembrane region" description="Helical" evidence="1">
    <location>
        <begin position="184"/>
        <end position="205"/>
    </location>
</feature>
<protein>
    <submittedName>
        <fullName evidence="3">GRP family sugar transporter</fullName>
    </submittedName>
</protein>
<feature type="transmembrane region" description="Helical" evidence="1">
    <location>
        <begin position="153"/>
        <end position="178"/>
    </location>
</feature>
<dbReference type="Proteomes" id="UP001595898">
    <property type="component" value="Unassembled WGS sequence"/>
</dbReference>
<dbReference type="InterPro" id="IPR000620">
    <property type="entry name" value="EamA_dom"/>
</dbReference>
<accession>A0ABD5PJR8</accession>
<keyword evidence="1" id="KW-0472">Membrane</keyword>
<feature type="domain" description="EamA" evidence="2">
    <location>
        <begin position="161"/>
        <end position="294"/>
    </location>
</feature>
<feature type="transmembrane region" description="Helical" evidence="1">
    <location>
        <begin position="6"/>
        <end position="23"/>
    </location>
</feature>